<evidence type="ECO:0000256" key="1">
    <source>
        <dbReference type="SAM" id="MobiDB-lite"/>
    </source>
</evidence>
<gene>
    <name evidence="2" type="ORF">JTE90_025302</name>
</gene>
<dbReference type="AlphaFoldDB" id="A0AAV6V728"/>
<proteinExistence type="predicted"/>
<feature type="compositionally biased region" description="Basic and acidic residues" evidence="1">
    <location>
        <begin position="360"/>
        <end position="369"/>
    </location>
</feature>
<evidence type="ECO:0000313" key="3">
    <source>
        <dbReference type="Proteomes" id="UP000827092"/>
    </source>
</evidence>
<feature type="compositionally biased region" description="Polar residues" evidence="1">
    <location>
        <begin position="390"/>
        <end position="410"/>
    </location>
</feature>
<feature type="compositionally biased region" description="Polar residues" evidence="1">
    <location>
        <begin position="417"/>
        <end position="436"/>
    </location>
</feature>
<comment type="caution">
    <text evidence="2">The sequence shown here is derived from an EMBL/GenBank/DDBJ whole genome shotgun (WGS) entry which is preliminary data.</text>
</comment>
<dbReference type="Proteomes" id="UP000827092">
    <property type="component" value="Unassembled WGS sequence"/>
</dbReference>
<evidence type="ECO:0000313" key="2">
    <source>
        <dbReference type="EMBL" id="KAG8192036.1"/>
    </source>
</evidence>
<feature type="region of interest" description="Disordered" evidence="1">
    <location>
        <begin position="360"/>
        <end position="447"/>
    </location>
</feature>
<sequence>MNIDTYSTRIAKLTAELNVNFVSAYSRCAFMYRYGTVLTYLFNDCINVFFLSYSHIKDLFSLWKSYSAVKILSLSTGPGLDFIGFMLAVLEYDSLPPNFEVKVLSKTVAWRNTSNLILEVLNDPFSGSEFSKKPLQYQNLNLVHSDFLQKYSFCNVTAVSEANVIFMMKTLNLLAAPGAPQEGSLVQMFKEFVASLKPETIIFCLDTKPSTAVLTQAILNFPGKFLYGPSLHTAQLQATFPEFNGNSPTSNARGMFFVWQKSPDTLSSNVSAINASTGTKSKGNMIRVDNSFNKSNVSSVENVSNTDVKEDVKDSDNLNLTWMEFKSFWQRSSPQTKEVLKTLMLTDEESLEHINDFMSRKSHTSDKNSVKTFQNPGVEDIETSKKEVGLNTTEAVKSEGTQANAGPSQSKLHDDLSMNNQGNTYNNCDMHSYTNRSSSSSDSSYTRENRQFEELSLRKNTSSCKISAVDLGNRPCGSGYRELDEKKSKENLEPFLSLDNKSIQTDGFLDTTTAPSSIKALTDRIRQLTISLESASQQNVSSNGEFFPFTQPNGGCHNHSYCADKPSCSKQSLNICFKDQDSLLSCHRDAPCPNMGSHYICHCSHNNRCMNCCLKPCCTPPIPRCSFSCHHQSEENHLAKVTPPNIVIPLQNISDNALLQIISILKSESKT</sequence>
<accession>A0AAV6V728</accession>
<dbReference type="EMBL" id="JAFNEN010000146">
    <property type="protein sequence ID" value="KAG8192036.1"/>
    <property type="molecule type" value="Genomic_DNA"/>
</dbReference>
<organism evidence="2 3">
    <name type="scientific">Oedothorax gibbosus</name>
    <dbReference type="NCBI Taxonomy" id="931172"/>
    <lineage>
        <taxon>Eukaryota</taxon>
        <taxon>Metazoa</taxon>
        <taxon>Ecdysozoa</taxon>
        <taxon>Arthropoda</taxon>
        <taxon>Chelicerata</taxon>
        <taxon>Arachnida</taxon>
        <taxon>Araneae</taxon>
        <taxon>Araneomorphae</taxon>
        <taxon>Entelegynae</taxon>
        <taxon>Araneoidea</taxon>
        <taxon>Linyphiidae</taxon>
        <taxon>Erigoninae</taxon>
        <taxon>Oedothorax</taxon>
    </lineage>
</organism>
<protein>
    <submittedName>
        <fullName evidence="2">Uncharacterized protein</fullName>
    </submittedName>
</protein>
<reference evidence="2 3" key="1">
    <citation type="journal article" date="2022" name="Nat. Ecol. Evol.">
        <title>A masculinizing supergene underlies an exaggerated male reproductive morph in a spider.</title>
        <authorList>
            <person name="Hendrickx F."/>
            <person name="De Corte Z."/>
            <person name="Sonet G."/>
            <person name="Van Belleghem S.M."/>
            <person name="Kostlbacher S."/>
            <person name="Vangestel C."/>
        </authorList>
    </citation>
    <scope>NUCLEOTIDE SEQUENCE [LARGE SCALE GENOMIC DNA]</scope>
    <source>
        <strain evidence="2">W744_W776</strain>
    </source>
</reference>
<keyword evidence="3" id="KW-1185">Reference proteome</keyword>
<name>A0AAV6V728_9ARAC</name>